<name>A0AAW1PZS6_9CHLO</name>
<dbReference type="AlphaFoldDB" id="A0AAW1PZS6"/>
<dbReference type="GO" id="GO:0003723">
    <property type="term" value="F:RNA binding"/>
    <property type="evidence" value="ECO:0007669"/>
    <property type="project" value="UniProtKB-UniRule"/>
</dbReference>
<dbReference type="Proteomes" id="UP001465755">
    <property type="component" value="Unassembled WGS sequence"/>
</dbReference>
<protein>
    <recommendedName>
        <fullName evidence="4">WW domain-containing protein</fullName>
    </recommendedName>
</protein>
<dbReference type="PROSITE" id="PS50020">
    <property type="entry name" value="WW_DOMAIN_2"/>
    <property type="match status" value="1"/>
</dbReference>
<dbReference type="PANTHER" id="PTHR10288">
    <property type="entry name" value="KH DOMAIN CONTAINING RNA BINDING PROTEIN"/>
    <property type="match status" value="1"/>
</dbReference>
<dbReference type="SUPFAM" id="SSF54791">
    <property type="entry name" value="Eukaryotic type KH-domain (KH-domain type I)"/>
    <property type="match status" value="3"/>
</dbReference>
<comment type="caution">
    <text evidence="5">The sequence shown here is derived from an EMBL/GenBank/DDBJ whole genome shotgun (WGS) entry which is preliminary data.</text>
</comment>
<feature type="compositionally biased region" description="Gly residues" evidence="3">
    <location>
        <begin position="608"/>
        <end position="652"/>
    </location>
</feature>
<reference evidence="5 6" key="1">
    <citation type="journal article" date="2024" name="Nat. Commun.">
        <title>Phylogenomics reveals the evolutionary origins of lichenization in chlorophyte algae.</title>
        <authorList>
            <person name="Puginier C."/>
            <person name="Libourel C."/>
            <person name="Otte J."/>
            <person name="Skaloud P."/>
            <person name="Haon M."/>
            <person name="Grisel S."/>
            <person name="Petersen M."/>
            <person name="Berrin J.G."/>
            <person name="Delaux P.M."/>
            <person name="Dal Grande F."/>
            <person name="Keller J."/>
        </authorList>
    </citation>
    <scope>NUCLEOTIDE SEQUENCE [LARGE SCALE GENOMIC DNA]</scope>
    <source>
        <strain evidence="5 6">SAG 2036</strain>
    </source>
</reference>
<dbReference type="EMBL" id="JALJOQ010000001">
    <property type="protein sequence ID" value="KAK9814911.1"/>
    <property type="molecule type" value="Genomic_DNA"/>
</dbReference>
<feature type="region of interest" description="Disordered" evidence="3">
    <location>
        <begin position="606"/>
        <end position="654"/>
    </location>
</feature>
<keyword evidence="1" id="KW-0677">Repeat</keyword>
<dbReference type="Pfam" id="PF01612">
    <property type="entry name" value="DNA_pol_A_exo1"/>
    <property type="match status" value="1"/>
</dbReference>
<dbReference type="InterPro" id="IPR036612">
    <property type="entry name" value="KH_dom_type_1_sf"/>
</dbReference>
<dbReference type="InterPro" id="IPR036020">
    <property type="entry name" value="WW_dom_sf"/>
</dbReference>
<dbReference type="PROSITE" id="PS01159">
    <property type="entry name" value="WW_DOMAIN_1"/>
    <property type="match status" value="1"/>
</dbReference>
<dbReference type="InterPro" id="IPR004088">
    <property type="entry name" value="KH_dom_type_1"/>
</dbReference>
<dbReference type="SMART" id="SM00474">
    <property type="entry name" value="35EXOc"/>
    <property type="match status" value="1"/>
</dbReference>
<dbReference type="InterPro" id="IPR002562">
    <property type="entry name" value="3'-5'_exonuclease_dom"/>
</dbReference>
<dbReference type="CDD" id="cd00105">
    <property type="entry name" value="KH-I"/>
    <property type="match status" value="2"/>
</dbReference>
<dbReference type="GO" id="GO:0008408">
    <property type="term" value="F:3'-5' exonuclease activity"/>
    <property type="evidence" value="ECO:0007669"/>
    <property type="project" value="InterPro"/>
</dbReference>
<proteinExistence type="predicted"/>
<feature type="compositionally biased region" description="Low complexity" evidence="3">
    <location>
        <begin position="702"/>
        <end position="711"/>
    </location>
</feature>
<evidence type="ECO:0000313" key="6">
    <source>
        <dbReference type="Proteomes" id="UP001465755"/>
    </source>
</evidence>
<keyword evidence="6" id="KW-1185">Reference proteome</keyword>
<organism evidence="5 6">
    <name type="scientific">Symbiochloris irregularis</name>
    <dbReference type="NCBI Taxonomy" id="706552"/>
    <lineage>
        <taxon>Eukaryota</taxon>
        <taxon>Viridiplantae</taxon>
        <taxon>Chlorophyta</taxon>
        <taxon>core chlorophytes</taxon>
        <taxon>Trebouxiophyceae</taxon>
        <taxon>Trebouxiales</taxon>
        <taxon>Trebouxiaceae</taxon>
        <taxon>Symbiochloris</taxon>
    </lineage>
</organism>
<dbReference type="Gene3D" id="3.30.420.10">
    <property type="entry name" value="Ribonuclease H-like superfamily/Ribonuclease H"/>
    <property type="match status" value="1"/>
</dbReference>
<gene>
    <name evidence="5" type="ORF">WJX73_001792</name>
</gene>
<dbReference type="SMART" id="SM00456">
    <property type="entry name" value="WW"/>
    <property type="match status" value="1"/>
</dbReference>
<dbReference type="InterPro" id="IPR012337">
    <property type="entry name" value="RNaseH-like_sf"/>
</dbReference>
<dbReference type="SUPFAM" id="SSF53098">
    <property type="entry name" value="Ribonuclease H-like"/>
    <property type="match status" value="1"/>
</dbReference>
<dbReference type="Pfam" id="PF00013">
    <property type="entry name" value="KH_1"/>
    <property type="match status" value="3"/>
</dbReference>
<dbReference type="Gene3D" id="3.30.1370.10">
    <property type="entry name" value="K Homology domain, type 1"/>
    <property type="match status" value="3"/>
</dbReference>
<evidence type="ECO:0000313" key="5">
    <source>
        <dbReference type="EMBL" id="KAK9814911.1"/>
    </source>
</evidence>
<feature type="compositionally biased region" description="Low complexity" evidence="3">
    <location>
        <begin position="728"/>
        <end position="739"/>
    </location>
</feature>
<feature type="domain" description="WW" evidence="4">
    <location>
        <begin position="741"/>
        <end position="768"/>
    </location>
</feature>
<dbReference type="GO" id="GO:0006139">
    <property type="term" value="P:nucleobase-containing compound metabolic process"/>
    <property type="evidence" value="ECO:0007669"/>
    <property type="project" value="InterPro"/>
</dbReference>
<evidence type="ECO:0000256" key="2">
    <source>
        <dbReference type="PROSITE-ProRule" id="PRU00117"/>
    </source>
</evidence>
<dbReference type="CDD" id="cd00201">
    <property type="entry name" value="WW"/>
    <property type="match status" value="1"/>
</dbReference>
<dbReference type="InterPro" id="IPR004087">
    <property type="entry name" value="KH_dom"/>
</dbReference>
<feature type="compositionally biased region" description="Polar residues" evidence="3">
    <location>
        <begin position="327"/>
        <end position="337"/>
    </location>
</feature>
<feature type="region of interest" description="Disordered" evidence="3">
    <location>
        <begin position="295"/>
        <end position="349"/>
    </location>
</feature>
<dbReference type="SMART" id="SM00322">
    <property type="entry name" value="KH"/>
    <property type="match status" value="3"/>
</dbReference>
<feature type="compositionally biased region" description="Basic and acidic residues" evidence="3">
    <location>
        <begin position="302"/>
        <end position="311"/>
    </location>
</feature>
<accession>A0AAW1PZS6</accession>
<evidence type="ECO:0000256" key="1">
    <source>
        <dbReference type="ARBA" id="ARBA00022737"/>
    </source>
</evidence>
<dbReference type="PROSITE" id="PS50084">
    <property type="entry name" value="KH_TYPE_1"/>
    <property type="match status" value="3"/>
</dbReference>
<dbReference type="InterPro" id="IPR036397">
    <property type="entry name" value="RNaseH_sf"/>
</dbReference>
<sequence length="770" mass="81063">MSLNPGRRVYLLSELSFGGRVQYAYKAAEAEDLCQRLLGSSITDLGFDAEWKIICTPSGVAVHKPVALVQLCYLEPSHRIHECLLLHIKYAGIPPSLKLLLEREDILKAGVGIKDDANRLAKEYGIQMKGCMSLGDVADLHIKSSKGGRHGRDLRGLAEELLGKTLNKDASRRCSNWEELPLSREQKLYAATDAYASLCIGQVLSTMPRLVQPAVSATSHLSEPADSAMPDERVPAAAVMAPLGASQQALHCLVVQQGKSLEAAAADREIQLSTAESYLAEAMLAGFPYSWRHLEEQEEDESRSNKRKFDGSQEEEPEATKRVATNGLESTEQTRVSGFSDAPAATATAPTAAIATPAVAAPAGGMDPDAPPPGQQSDSVDIPAAMVGKLIGKGGETIKNLQYSTGTKVQIDHQTPGDTKRVTIFAASRESIDNCKRQVEQIVADETTDHSRTVECPQGIVGRIIGRGGETIRALQQASQAHIVVDQNFPEGHPRRVIVSGRQDAVERAEKMIKELITGEPGSAQSIIQKYGAGITRTVECPKTMVGRVIGKGGETIKLLQKQYGANIQIDQGSDPMKVSVAGQPQAVEGALMAVQEIINGGNPPFLPGGGASPYGGGGPRGPPGAGYGPQGGGYGGAQYGQQPGGFPGFQGYGAPQAQPQAAYGGYPGYGGQFPPGAYGQPQAVAQVSGGYGSHYGQYGQQADPYGAQQSSGGGYGGYGGGGGGQGAAPQQSAPSGGSTWQELRDGEGRSYYYNTQTGVSQWEKPAEMA</sequence>
<dbReference type="Pfam" id="PF00397">
    <property type="entry name" value="WW"/>
    <property type="match status" value="1"/>
</dbReference>
<feature type="region of interest" description="Disordered" evidence="3">
    <location>
        <begin position="702"/>
        <end position="770"/>
    </location>
</feature>
<dbReference type="SUPFAM" id="SSF51045">
    <property type="entry name" value="WW domain"/>
    <property type="match status" value="1"/>
</dbReference>
<evidence type="ECO:0000259" key="4">
    <source>
        <dbReference type="PROSITE" id="PS50020"/>
    </source>
</evidence>
<keyword evidence="2" id="KW-0694">RNA-binding</keyword>
<evidence type="ECO:0000256" key="3">
    <source>
        <dbReference type="SAM" id="MobiDB-lite"/>
    </source>
</evidence>
<dbReference type="CDD" id="cd06141">
    <property type="entry name" value="WRN_exo"/>
    <property type="match status" value="1"/>
</dbReference>
<dbReference type="Gene3D" id="2.20.70.10">
    <property type="match status" value="1"/>
</dbReference>
<feature type="compositionally biased region" description="Gly residues" evidence="3">
    <location>
        <begin position="712"/>
        <end position="727"/>
    </location>
</feature>
<dbReference type="InterPro" id="IPR001202">
    <property type="entry name" value="WW_dom"/>
</dbReference>